<evidence type="ECO:0008006" key="4">
    <source>
        <dbReference type="Google" id="ProtNLM"/>
    </source>
</evidence>
<keyword evidence="1" id="KW-0812">Transmembrane</keyword>
<evidence type="ECO:0000256" key="1">
    <source>
        <dbReference type="SAM" id="Phobius"/>
    </source>
</evidence>
<keyword evidence="3" id="KW-1185">Reference proteome</keyword>
<protein>
    <recommendedName>
        <fullName evidence="4">Transmembrane protein</fullName>
    </recommendedName>
</protein>
<evidence type="ECO:0000313" key="3">
    <source>
        <dbReference type="Proteomes" id="UP000075902"/>
    </source>
</evidence>
<sequence>MRFSGFIVCFACGFTFLVSIYSFKLPPPPSLQSLKQPPSPLYQWVELYRTLADTVATYRAGGQLAFTRLNLKLLPKFRPVLLLLLLLTVLDGFFCFFFAPLSSSKPIGRTDASR</sequence>
<dbReference type="EnsemblMetazoa" id="AMEC002641-RA">
    <property type="protein sequence ID" value="AMEC002641-PA"/>
    <property type="gene ID" value="AMEC002641"/>
</dbReference>
<dbReference type="AlphaFoldDB" id="A0A182THZ5"/>
<name>A0A182THZ5_9DIPT</name>
<organism evidence="2 3">
    <name type="scientific">Anopheles melas</name>
    <dbReference type="NCBI Taxonomy" id="34690"/>
    <lineage>
        <taxon>Eukaryota</taxon>
        <taxon>Metazoa</taxon>
        <taxon>Ecdysozoa</taxon>
        <taxon>Arthropoda</taxon>
        <taxon>Hexapoda</taxon>
        <taxon>Insecta</taxon>
        <taxon>Pterygota</taxon>
        <taxon>Neoptera</taxon>
        <taxon>Endopterygota</taxon>
        <taxon>Diptera</taxon>
        <taxon>Nematocera</taxon>
        <taxon>Culicoidea</taxon>
        <taxon>Culicidae</taxon>
        <taxon>Anophelinae</taxon>
        <taxon>Anopheles</taxon>
    </lineage>
</organism>
<dbReference type="Proteomes" id="UP000075902">
    <property type="component" value="Unassembled WGS sequence"/>
</dbReference>
<reference evidence="2" key="2">
    <citation type="submission" date="2020-05" db="UniProtKB">
        <authorList>
            <consortium name="EnsemblMetazoa"/>
        </authorList>
    </citation>
    <scope>IDENTIFICATION</scope>
    <source>
        <strain evidence="2">CM1001059</strain>
    </source>
</reference>
<evidence type="ECO:0000313" key="2">
    <source>
        <dbReference type="EnsemblMetazoa" id="AMEC002641-PA"/>
    </source>
</evidence>
<reference evidence="3" key="1">
    <citation type="submission" date="2014-01" db="EMBL/GenBank/DDBJ databases">
        <title>The Genome Sequence of Anopheles melas CM1001059_A (V2).</title>
        <authorList>
            <consortium name="The Broad Institute Genomics Platform"/>
            <person name="Neafsey D.E."/>
            <person name="Besansky N."/>
            <person name="Howell P."/>
            <person name="Walton C."/>
            <person name="Young S.K."/>
            <person name="Zeng Q."/>
            <person name="Gargeya S."/>
            <person name="Fitzgerald M."/>
            <person name="Haas B."/>
            <person name="Abouelleil A."/>
            <person name="Allen A.W."/>
            <person name="Alvarado L."/>
            <person name="Arachchi H.M."/>
            <person name="Berlin A.M."/>
            <person name="Chapman S.B."/>
            <person name="Gainer-Dewar J."/>
            <person name="Goldberg J."/>
            <person name="Griggs A."/>
            <person name="Gujja S."/>
            <person name="Hansen M."/>
            <person name="Howarth C."/>
            <person name="Imamovic A."/>
            <person name="Ireland A."/>
            <person name="Larimer J."/>
            <person name="McCowan C."/>
            <person name="Murphy C."/>
            <person name="Pearson M."/>
            <person name="Poon T.W."/>
            <person name="Priest M."/>
            <person name="Roberts A."/>
            <person name="Saif S."/>
            <person name="Shea T."/>
            <person name="Sisk P."/>
            <person name="Sykes S."/>
            <person name="Wortman J."/>
            <person name="Nusbaum C."/>
            <person name="Birren B."/>
        </authorList>
    </citation>
    <scope>NUCLEOTIDE SEQUENCE [LARGE SCALE GENOMIC DNA]</scope>
    <source>
        <strain evidence="3">CM1001059</strain>
    </source>
</reference>
<feature type="transmembrane region" description="Helical" evidence="1">
    <location>
        <begin position="80"/>
        <end position="99"/>
    </location>
</feature>
<accession>A0A182THZ5</accession>
<keyword evidence="1" id="KW-1133">Transmembrane helix</keyword>
<proteinExistence type="predicted"/>
<keyword evidence="1" id="KW-0472">Membrane</keyword>
<dbReference type="VEuPathDB" id="VectorBase:AMEC002641"/>